<evidence type="ECO:0000313" key="2">
    <source>
        <dbReference type="EMBL" id="GLC25000.1"/>
    </source>
</evidence>
<proteinExistence type="predicted"/>
<reference evidence="2" key="1">
    <citation type="submission" date="2022-08" db="EMBL/GenBank/DDBJ databases">
        <title>Draft genome sequencing of Roseisolibacter agri AW1220.</title>
        <authorList>
            <person name="Tobiishi Y."/>
            <person name="Tonouchi A."/>
        </authorList>
    </citation>
    <scope>NUCLEOTIDE SEQUENCE</scope>
    <source>
        <strain evidence="2">AW1220</strain>
    </source>
</reference>
<name>A0AA37V0Q9_9BACT</name>
<feature type="domain" description="Bacterial repeat" evidence="1">
    <location>
        <begin position="77"/>
        <end position="137"/>
    </location>
</feature>
<gene>
    <name evidence="2" type="ORF">rosag_15130</name>
</gene>
<dbReference type="EMBL" id="BRXS01000002">
    <property type="protein sequence ID" value="GLC25000.1"/>
    <property type="molecule type" value="Genomic_DNA"/>
</dbReference>
<sequence>MTLTATPTAGSTFAGWSGGGCSGTGSCVVALSAAQTVTATFGIPTPQAALSLTLTGTGGGTIAWSAAPAGSCVRTALSGTATSCTPSFDVGTAVTLTATPATPGSYFVAWAGDCFGSAPTCSVSMSAARSVTASFQYDVSAPTLTVSGIASGAAYVTHPNITLAYADDIGFGAAPLRITWSRQTPANALVCFVGLDGGSAPIFAAATGSTCSARNVGGVGAIAAAGAPAGTYTLTIQSVDMAGNVSTPVTRTYTVGM</sequence>
<evidence type="ECO:0000259" key="1">
    <source>
        <dbReference type="Pfam" id="PF18998"/>
    </source>
</evidence>
<dbReference type="Proteomes" id="UP001161325">
    <property type="component" value="Unassembled WGS sequence"/>
</dbReference>
<dbReference type="Pfam" id="PF18998">
    <property type="entry name" value="Flg_new_2"/>
    <property type="match status" value="2"/>
</dbReference>
<accession>A0AA37V0Q9</accession>
<dbReference type="AlphaFoldDB" id="A0AA37V0Q9"/>
<keyword evidence="3" id="KW-1185">Reference proteome</keyword>
<protein>
    <recommendedName>
        <fullName evidence="1">Bacterial repeat domain-containing protein</fullName>
    </recommendedName>
</protein>
<dbReference type="InterPro" id="IPR044060">
    <property type="entry name" value="Bacterial_rp_domain"/>
</dbReference>
<organism evidence="2 3">
    <name type="scientific">Roseisolibacter agri</name>
    <dbReference type="NCBI Taxonomy" id="2014610"/>
    <lineage>
        <taxon>Bacteria</taxon>
        <taxon>Pseudomonadati</taxon>
        <taxon>Gemmatimonadota</taxon>
        <taxon>Gemmatimonadia</taxon>
        <taxon>Gemmatimonadales</taxon>
        <taxon>Gemmatimonadaceae</taxon>
        <taxon>Roseisolibacter</taxon>
    </lineage>
</organism>
<comment type="caution">
    <text evidence="2">The sequence shown here is derived from an EMBL/GenBank/DDBJ whole genome shotgun (WGS) entry which is preliminary data.</text>
</comment>
<feature type="domain" description="Bacterial repeat" evidence="1">
    <location>
        <begin position="2"/>
        <end position="41"/>
    </location>
</feature>
<evidence type="ECO:0000313" key="3">
    <source>
        <dbReference type="Proteomes" id="UP001161325"/>
    </source>
</evidence>